<accession>A0A077ZQM6</accession>
<reference evidence="2 3" key="1">
    <citation type="submission" date="2014-06" db="EMBL/GenBank/DDBJ databases">
        <authorList>
            <person name="Swart Estienne"/>
        </authorList>
    </citation>
    <scope>NUCLEOTIDE SEQUENCE [LARGE SCALE GENOMIC DNA]</scope>
    <source>
        <strain evidence="2 3">130c</strain>
    </source>
</reference>
<evidence type="ECO:0000256" key="1">
    <source>
        <dbReference type="SAM" id="SignalP"/>
    </source>
</evidence>
<feature type="signal peptide" evidence="1">
    <location>
        <begin position="1"/>
        <end position="16"/>
    </location>
</feature>
<sequence>MLGLLIQGALFALSKSRSLSQFKEDSCTTQKIQEFNLENLGDVNQYFNICPKPSEVEIQSFYHQDEVTQLQIFDNSFTGLSAIKEDMLLRGWNFNRSGPTYQTFVGGEVVQQRGKWNSLRNPVYVPASYTFRNWGDLIQCPPGFFVSNLAVSSVIGNIIFFGLYCQIPDTTNQTAYSSDCISQDLDFSTVCPDDYWLTGFDLRNNKEQIICCSPLYTCQDATCSCDGFEISQNSEIK</sequence>
<organism evidence="2 3">
    <name type="scientific">Stylonychia lemnae</name>
    <name type="common">Ciliate</name>
    <dbReference type="NCBI Taxonomy" id="5949"/>
    <lineage>
        <taxon>Eukaryota</taxon>
        <taxon>Sar</taxon>
        <taxon>Alveolata</taxon>
        <taxon>Ciliophora</taxon>
        <taxon>Intramacronucleata</taxon>
        <taxon>Spirotrichea</taxon>
        <taxon>Stichotrichia</taxon>
        <taxon>Sporadotrichida</taxon>
        <taxon>Oxytrichidae</taxon>
        <taxon>Stylonychinae</taxon>
        <taxon>Stylonychia</taxon>
    </lineage>
</organism>
<proteinExistence type="predicted"/>
<dbReference type="InParanoid" id="A0A077ZQM6"/>
<protein>
    <submittedName>
        <fullName evidence="2">Uncharacterized protein</fullName>
    </submittedName>
</protein>
<gene>
    <name evidence="2" type="primary">Contig19483.g20659</name>
    <name evidence="2" type="ORF">STYLEM_633</name>
</gene>
<keyword evidence="1" id="KW-0732">Signal</keyword>
<evidence type="ECO:0000313" key="2">
    <source>
        <dbReference type="EMBL" id="CDW71685.1"/>
    </source>
</evidence>
<feature type="chain" id="PRO_5001728930" evidence="1">
    <location>
        <begin position="17"/>
        <end position="237"/>
    </location>
</feature>
<keyword evidence="3" id="KW-1185">Reference proteome</keyword>
<dbReference type="EMBL" id="CCKQ01000603">
    <property type="protein sequence ID" value="CDW71685.1"/>
    <property type="molecule type" value="Genomic_DNA"/>
</dbReference>
<name>A0A077ZQM6_STYLE</name>
<dbReference type="AlphaFoldDB" id="A0A077ZQM6"/>
<dbReference type="Proteomes" id="UP000039865">
    <property type="component" value="Unassembled WGS sequence"/>
</dbReference>
<evidence type="ECO:0000313" key="3">
    <source>
        <dbReference type="Proteomes" id="UP000039865"/>
    </source>
</evidence>